<gene>
    <name evidence="2" type="ORF">C427_1112</name>
</gene>
<dbReference type="Proteomes" id="UP000011864">
    <property type="component" value="Chromosome"/>
</dbReference>
<keyword evidence="1" id="KW-1133">Transmembrane helix</keyword>
<protein>
    <submittedName>
        <fullName evidence="2">Uncharacterized protein</fullName>
    </submittedName>
</protein>
<keyword evidence="1" id="KW-0812">Transmembrane</keyword>
<accession>K6ZLW3</accession>
<evidence type="ECO:0000313" key="3">
    <source>
        <dbReference type="Proteomes" id="UP000011864"/>
    </source>
</evidence>
<sequence>MARTNSVDIWDFLTDVSTKTLEQNGSFSFYSVAFFYLHFFLLAL</sequence>
<keyword evidence="3" id="KW-1185">Reference proteome</keyword>
<dbReference type="AlphaFoldDB" id="K6ZLW3"/>
<proteinExistence type="predicted"/>
<name>K6ZLW3_9ALTE</name>
<dbReference type="PATRIC" id="fig|1129794.4.peg.1100"/>
<reference evidence="2 3" key="1">
    <citation type="journal article" date="2013" name="Genome Announc.">
        <title>Complete Genome Sequence of Glaciecola psychrophila Strain 170T.</title>
        <authorList>
            <person name="Yin J."/>
            <person name="Chen J."/>
            <person name="Liu G."/>
            <person name="Yu Y."/>
            <person name="Song L."/>
            <person name="Wang X."/>
            <person name="Qu X."/>
        </authorList>
    </citation>
    <scope>NUCLEOTIDE SEQUENCE [LARGE SCALE GENOMIC DNA]</scope>
    <source>
        <strain evidence="2 3">170</strain>
    </source>
</reference>
<evidence type="ECO:0000313" key="2">
    <source>
        <dbReference type="EMBL" id="AGH43221.1"/>
    </source>
</evidence>
<feature type="transmembrane region" description="Helical" evidence="1">
    <location>
        <begin position="27"/>
        <end position="43"/>
    </location>
</feature>
<keyword evidence="1" id="KW-0472">Membrane</keyword>
<dbReference type="HOGENOM" id="CLU_3219738_0_0_6"/>
<dbReference type="EMBL" id="CP003837">
    <property type="protein sequence ID" value="AGH43221.1"/>
    <property type="molecule type" value="Genomic_DNA"/>
</dbReference>
<organism evidence="2 3">
    <name type="scientific">Paraglaciecola psychrophila 170</name>
    <dbReference type="NCBI Taxonomy" id="1129794"/>
    <lineage>
        <taxon>Bacteria</taxon>
        <taxon>Pseudomonadati</taxon>
        <taxon>Pseudomonadota</taxon>
        <taxon>Gammaproteobacteria</taxon>
        <taxon>Alteromonadales</taxon>
        <taxon>Alteromonadaceae</taxon>
        <taxon>Paraglaciecola</taxon>
    </lineage>
</organism>
<dbReference type="KEGG" id="gps:C427_1112"/>
<evidence type="ECO:0000256" key="1">
    <source>
        <dbReference type="SAM" id="Phobius"/>
    </source>
</evidence>